<dbReference type="EMBL" id="JAEAOA010002353">
    <property type="protein sequence ID" value="KAK3612626.1"/>
    <property type="molecule type" value="Genomic_DNA"/>
</dbReference>
<accession>A0AAE0TM02</accession>
<comment type="caution">
    <text evidence="2">The sequence shown here is derived from an EMBL/GenBank/DDBJ whole genome shotgun (WGS) entry which is preliminary data.</text>
</comment>
<reference evidence="2" key="2">
    <citation type="journal article" date="2021" name="Genome Biol. Evol.">
        <title>Developing a high-quality reference genome for a parasitic bivalve with doubly uniparental inheritance (Bivalvia: Unionida).</title>
        <authorList>
            <person name="Smith C.H."/>
        </authorList>
    </citation>
    <scope>NUCLEOTIDE SEQUENCE</scope>
    <source>
        <strain evidence="2">CHS0354</strain>
        <tissue evidence="2">Mantle</tissue>
    </source>
</reference>
<organism evidence="2 3">
    <name type="scientific">Potamilus streckersoni</name>
    <dbReference type="NCBI Taxonomy" id="2493646"/>
    <lineage>
        <taxon>Eukaryota</taxon>
        <taxon>Metazoa</taxon>
        <taxon>Spiralia</taxon>
        <taxon>Lophotrochozoa</taxon>
        <taxon>Mollusca</taxon>
        <taxon>Bivalvia</taxon>
        <taxon>Autobranchia</taxon>
        <taxon>Heteroconchia</taxon>
        <taxon>Palaeoheterodonta</taxon>
        <taxon>Unionida</taxon>
        <taxon>Unionoidea</taxon>
        <taxon>Unionidae</taxon>
        <taxon>Ambleminae</taxon>
        <taxon>Lampsilini</taxon>
        <taxon>Potamilus</taxon>
    </lineage>
</organism>
<reference evidence="2" key="3">
    <citation type="submission" date="2023-05" db="EMBL/GenBank/DDBJ databases">
        <authorList>
            <person name="Smith C.H."/>
        </authorList>
    </citation>
    <scope>NUCLEOTIDE SEQUENCE</scope>
    <source>
        <strain evidence="2">CHS0354</strain>
        <tissue evidence="2">Mantle</tissue>
    </source>
</reference>
<protein>
    <recommendedName>
        <fullName evidence="1">NADAR domain-containing protein</fullName>
    </recommendedName>
</protein>
<dbReference type="Gene3D" id="1.10.357.40">
    <property type="entry name" value="YbiA-like"/>
    <property type="match status" value="1"/>
</dbReference>
<dbReference type="Pfam" id="PF08719">
    <property type="entry name" value="NADAR"/>
    <property type="match status" value="1"/>
</dbReference>
<evidence type="ECO:0000313" key="3">
    <source>
        <dbReference type="Proteomes" id="UP001195483"/>
    </source>
</evidence>
<evidence type="ECO:0000313" key="2">
    <source>
        <dbReference type="EMBL" id="KAK3612626.1"/>
    </source>
</evidence>
<sequence>MLSCLSKVFSCKFYCQVSEDDDEHGQASLVYFKQKNREIGGHDGVARGKNEHTERYNVTCSDKEDEKQTVHPEFEFFWSENNPFSQWYRTKFIVEEHQFSTAEQYMMYQKAKLFSDDEMAKKILTEVIPKKQKKLGRQVKNFKPELWKDNCIRIVKAGNRNKFFQNEDLKNHLFSTYPKILVEASPYDKIWGIGRDANDSKAQTKETWLGHNLLGYALTDVRNKMMMEEGIITSDEHVLTSLAESALKDIKKTLR</sequence>
<keyword evidence="3" id="KW-1185">Reference proteome</keyword>
<dbReference type="NCBIfam" id="TIGR02464">
    <property type="entry name" value="ribofla_fusion"/>
    <property type="match status" value="1"/>
</dbReference>
<feature type="domain" description="NADAR" evidence="1">
    <location>
        <begin position="76"/>
        <end position="225"/>
    </location>
</feature>
<dbReference type="AlphaFoldDB" id="A0AAE0TM02"/>
<reference evidence="2" key="1">
    <citation type="journal article" date="2021" name="Genome Biol. Evol.">
        <title>A High-Quality Reference Genome for a Parasitic Bivalve with Doubly Uniparental Inheritance (Bivalvia: Unionida).</title>
        <authorList>
            <person name="Smith C.H."/>
        </authorList>
    </citation>
    <scope>NUCLEOTIDE SEQUENCE</scope>
    <source>
        <strain evidence="2">CHS0354</strain>
    </source>
</reference>
<dbReference type="InterPro" id="IPR037238">
    <property type="entry name" value="YbiA-like_sf"/>
</dbReference>
<dbReference type="Proteomes" id="UP001195483">
    <property type="component" value="Unassembled WGS sequence"/>
</dbReference>
<dbReference type="SUPFAM" id="SSF143990">
    <property type="entry name" value="YbiA-like"/>
    <property type="match status" value="1"/>
</dbReference>
<evidence type="ECO:0000259" key="1">
    <source>
        <dbReference type="Pfam" id="PF08719"/>
    </source>
</evidence>
<gene>
    <name evidence="2" type="ORF">CHS0354_042136</name>
</gene>
<name>A0AAE0TM02_9BIVA</name>
<dbReference type="InterPro" id="IPR012816">
    <property type="entry name" value="NADAR"/>
</dbReference>
<dbReference type="CDD" id="cd15457">
    <property type="entry name" value="NADAR"/>
    <property type="match status" value="1"/>
</dbReference>
<proteinExistence type="predicted"/>